<organism evidence="1 2">
    <name type="scientific">Aquiflexum balticum DSM 16537</name>
    <dbReference type="NCBI Taxonomy" id="758820"/>
    <lineage>
        <taxon>Bacteria</taxon>
        <taxon>Pseudomonadati</taxon>
        <taxon>Bacteroidota</taxon>
        <taxon>Cytophagia</taxon>
        <taxon>Cytophagales</taxon>
        <taxon>Cyclobacteriaceae</taxon>
        <taxon>Aquiflexum</taxon>
    </lineage>
</organism>
<dbReference type="Gene3D" id="3.30.70.120">
    <property type="match status" value="1"/>
</dbReference>
<evidence type="ECO:0000313" key="2">
    <source>
        <dbReference type="Proteomes" id="UP000192333"/>
    </source>
</evidence>
<dbReference type="SUPFAM" id="SSF54913">
    <property type="entry name" value="GlnB-like"/>
    <property type="match status" value="1"/>
</dbReference>
<keyword evidence="2" id="KW-1185">Reference proteome</keyword>
<dbReference type="SMART" id="SM00938">
    <property type="entry name" value="P-II"/>
    <property type="match status" value="1"/>
</dbReference>
<dbReference type="GO" id="GO:0030234">
    <property type="term" value="F:enzyme regulator activity"/>
    <property type="evidence" value="ECO:0007669"/>
    <property type="project" value="InterPro"/>
</dbReference>
<accession>A0A1W2H8D1</accession>
<protein>
    <submittedName>
        <fullName evidence="1">Nitrogen regulatory protein P-II family</fullName>
    </submittedName>
</protein>
<dbReference type="GO" id="GO:0006808">
    <property type="term" value="P:regulation of nitrogen utilization"/>
    <property type="evidence" value="ECO:0007669"/>
    <property type="project" value="InterPro"/>
</dbReference>
<dbReference type="InterPro" id="IPR002187">
    <property type="entry name" value="N-reg_PII"/>
</dbReference>
<dbReference type="RefSeq" id="WP_084121712.1">
    <property type="nucleotide sequence ID" value="NZ_LT838813.1"/>
</dbReference>
<reference evidence="2" key="1">
    <citation type="submission" date="2017-04" db="EMBL/GenBank/DDBJ databases">
        <authorList>
            <person name="Varghese N."/>
            <person name="Submissions S."/>
        </authorList>
    </citation>
    <scope>NUCLEOTIDE SEQUENCE [LARGE SCALE GENOMIC DNA]</scope>
    <source>
        <strain evidence="2">DSM 16537</strain>
    </source>
</reference>
<sequence length="115" mass="12642">MKFKIVMAMVRPNITEKVVDAARKEGATGDVIISARGSGSKESKSFFGLTLQDQTEILMFLVEEHAVDAILDAIRISGELHEPGQGIAFVLNVEKVAGLESQMEKFKEQAKSKYL</sequence>
<dbReference type="Pfam" id="PF00543">
    <property type="entry name" value="P-II"/>
    <property type="match status" value="1"/>
</dbReference>
<name>A0A1W2H8D1_9BACT</name>
<evidence type="ECO:0000313" key="1">
    <source>
        <dbReference type="EMBL" id="SMD44942.1"/>
    </source>
</evidence>
<gene>
    <name evidence="1" type="ORF">SAMN00777080_3580</name>
</gene>
<dbReference type="OrthoDB" id="9803021at2"/>
<dbReference type="AlphaFoldDB" id="A0A1W2H8D1"/>
<proteinExistence type="predicted"/>
<dbReference type="Proteomes" id="UP000192333">
    <property type="component" value="Chromosome I"/>
</dbReference>
<dbReference type="InterPro" id="IPR011322">
    <property type="entry name" value="N-reg_PII-like_a/b"/>
</dbReference>
<dbReference type="InterPro" id="IPR015867">
    <property type="entry name" value="N-reg_PII/ATP_PRibTrfase_C"/>
</dbReference>
<dbReference type="PROSITE" id="PS51343">
    <property type="entry name" value="PII_GLNB_DOM"/>
    <property type="match status" value="1"/>
</dbReference>
<dbReference type="STRING" id="758820.SAMN00777080_3580"/>
<dbReference type="EMBL" id="LT838813">
    <property type="protein sequence ID" value="SMD44942.1"/>
    <property type="molecule type" value="Genomic_DNA"/>
</dbReference>